<evidence type="ECO:0000313" key="11">
    <source>
        <dbReference type="EMBL" id="ELR15669.1"/>
    </source>
</evidence>
<proteinExistence type="inferred from homology"/>
<dbReference type="PRINTS" id="PR01225">
    <property type="entry name" value="EXPANSNFAMLY"/>
</dbReference>
<dbReference type="CDD" id="cd22271">
    <property type="entry name" value="DPBB_EXP_N-like"/>
    <property type="match status" value="1"/>
</dbReference>
<keyword evidence="5 8" id="KW-0732">Signal</keyword>
<name>L8GR97_ACACF</name>
<dbReference type="PANTHER" id="PTHR31836">
    <property type="match status" value="1"/>
</dbReference>
<keyword evidence="12" id="KW-1185">Reference proteome</keyword>
<evidence type="ECO:0000256" key="1">
    <source>
        <dbReference type="ARBA" id="ARBA00004170"/>
    </source>
</evidence>
<dbReference type="InterPro" id="IPR007117">
    <property type="entry name" value="Expansin_CBD"/>
</dbReference>
<dbReference type="GO" id="GO:0005576">
    <property type="term" value="C:extracellular region"/>
    <property type="evidence" value="ECO:0007669"/>
    <property type="project" value="InterPro"/>
</dbReference>
<evidence type="ECO:0000256" key="8">
    <source>
        <dbReference type="SAM" id="SignalP"/>
    </source>
</evidence>
<evidence type="ECO:0000259" key="10">
    <source>
        <dbReference type="PROSITE" id="PS50843"/>
    </source>
</evidence>
<evidence type="ECO:0000313" key="12">
    <source>
        <dbReference type="Proteomes" id="UP000011083"/>
    </source>
</evidence>
<organism evidence="11 12">
    <name type="scientific">Acanthamoeba castellanii (strain ATCC 30010 / Neff)</name>
    <dbReference type="NCBI Taxonomy" id="1257118"/>
    <lineage>
        <taxon>Eukaryota</taxon>
        <taxon>Amoebozoa</taxon>
        <taxon>Discosea</taxon>
        <taxon>Longamoebia</taxon>
        <taxon>Centramoebida</taxon>
        <taxon>Acanthamoebidae</taxon>
        <taxon>Acanthamoeba</taxon>
    </lineage>
</organism>
<feature type="domain" description="Expansin-like EG45" evidence="9">
    <location>
        <begin position="41"/>
        <end position="152"/>
    </location>
</feature>
<sequence length="267" mass="28861">MQTTALLLVVVLAVALGSANAQTPLGSWQTGRSTFYQGIDGGNCGFGGISSTQFPFRYIAAPNTAFYADAKACGKCFEVKCTSSDYMSNACLGGSVIVEVTDQCPCAGNERWCCGDKVHFDMSPEAFSRIANTGAGVINTQFRPVTCPVSGNLRVQIKDGANQWWFALLASNVGGSGEVTNLEVSDGNNGQWTAMQRQSYNYWIATSGAGFRFPLGVRVSQNSKVITGTIPIHVGRRRVRADHQLCLKLPLAFCVFYFLTTTCYEYV</sequence>
<evidence type="ECO:0000259" key="9">
    <source>
        <dbReference type="PROSITE" id="PS50842"/>
    </source>
</evidence>
<accession>L8GR97</accession>
<dbReference type="OrthoDB" id="5823761at2759"/>
<dbReference type="Gene3D" id="2.40.40.10">
    <property type="entry name" value="RlpA-like domain"/>
    <property type="match status" value="1"/>
</dbReference>
<dbReference type="InterPro" id="IPR036908">
    <property type="entry name" value="RlpA-like_sf"/>
</dbReference>
<dbReference type="SMART" id="SM00837">
    <property type="entry name" value="DPBB_1"/>
    <property type="match status" value="1"/>
</dbReference>
<evidence type="ECO:0000256" key="6">
    <source>
        <dbReference type="ARBA" id="ARBA00023136"/>
    </source>
</evidence>
<dbReference type="PROSITE" id="PS50842">
    <property type="entry name" value="EXPANSIN_EG45"/>
    <property type="match status" value="1"/>
</dbReference>
<dbReference type="Gene3D" id="2.60.40.760">
    <property type="entry name" value="Expansin, cellulose-binding-like domain"/>
    <property type="match status" value="1"/>
</dbReference>
<keyword evidence="4" id="KW-0964">Secreted</keyword>
<dbReference type="Proteomes" id="UP000011083">
    <property type="component" value="Unassembled WGS sequence"/>
</dbReference>
<gene>
    <name evidence="11" type="ORF">ACA1_377840</name>
</gene>
<protein>
    <submittedName>
        <fullName evidence="11">Expansin, putative</fullName>
    </submittedName>
</protein>
<comment type="subcellular location">
    <subcellularLocation>
        <location evidence="1">Membrane</location>
        <topology evidence="1">Peripheral membrane protein</topology>
    </subcellularLocation>
    <subcellularLocation>
        <location evidence="2">Secreted</location>
        <location evidence="2">Cell wall</location>
    </subcellularLocation>
</comment>
<keyword evidence="7" id="KW-1015">Disulfide bond</keyword>
<evidence type="ECO:0000256" key="4">
    <source>
        <dbReference type="ARBA" id="ARBA00022512"/>
    </source>
</evidence>
<keyword evidence="4" id="KW-0134">Cell wall</keyword>
<dbReference type="VEuPathDB" id="AmoebaDB:ACA1_377840"/>
<dbReference type="InterPro" id="IPR049818">
    <property type="entry name" value="Expansin_EXLX1-like"/>
</dbReference>
<dbReference type="RefSeq" id="XP_004337682.1">
    <property type="nucleotide sequence ID" value="XM_004337634.1"/>
</dbReference>
<dbReference type="GO" id="GO:0016020">
    <property type="term" value="C:membrane"/>
    <property type="evidence" value="ECO:0007669"/>
    <property type="project" value="UniProtKB-SubCell"/>
</dbReference>
<feature type="domain" description="Expansin-like CBD" evidence="10">
    <location>
        <begin position="164"/>
        <end position="223"/>
    </location>
</feature>
<dbReference type="InterPro" id="IPR036749">
    <property type="entry name" value="Expansin_CBD_sf"/>
</dbReference>
<dbReference type="GeneID" id="14916325"/>
<dbReference type="SUPFAM" id="SSF50685">
    <property type="entry name" value="Barwin-like endoglucanases"/>
    <property type="match status" value="1"/>
</dbReference>
<dbReference type="InterPro" id="IPR009009">
    <property type="entry name" value="RlpA-like_DPBB"/>
</dbReference>
<feature type="chain" id="PRO_5003989993" evidence="8">
    <location>
        <begin position="22"/>
        <end position="267"/>
    </location>
</feature>
<dbReference type="KEGG" id="acan:ACA1_377840"/>
<dbReference type="AlphaFoldDB" id="L8GR97"/>
<dbReference type="PANTHER" id="PTHR31836:SF21">
    <property type="entry name" value="EXPANSIN-LIKE PROTEIN 7"/>
    <property type="match status" value="1"/>
</dbReference>
<reference evidence="11 12" key="1">
    <citation type="journal article" date="2013" name="Genome Biol.">
        <title>Genome of Acanthamoeba castellanii highlights extensive lateral gene transfer and early evolution of tyrosine kinase signaling.</title>
        <authorList>
            <person name="Clarke M."/>
            <person name="Lohan A.J."/>
            <person name="Liu B."/>
            <person name="Lagkouvardos I."/>
            <person name="Roy S."/>
            <person name="Zafar N."/>
            <person name="Bertelli C."/>
            <person name="Schilde C."/>
            <person name="Kianianmomeni A."/>
            <person name="Burglin T.R."/>
            <person name="Frech C."/>
            <person name="Turcotte B."/>
            <person name="Kopec K.O."/>
            <person name="Synnott J.M."/>
            <person name="Choo C."/>
            <person name="Paponov I."/>
            <person name="Finkler A."/>
            <person name="Soon Heng Tan C."/>
            <person name="Hutchins A.P."/>
            <person name="Weinmeier T."/>
            <person name="Rattei T."/>
            <person name="Chu J.S."/>
            <person name="Gimenez G."/>
            <person name="Irimia M."/>
            <person name="Rigden D.J."/>
            <person name="Fitzpatrick D.A."/>
            <person name="Lorenzo-Morales J."/>
            <person name="Bateman A."/>
            <person name="Chiu C.H."/>
            <person name="Tang P."/>
            <person name="Hegemann P."/>
            <person name="Fromm H."/>
            <person name="Raoult D."/>
            <person name="Greub G."/>
            <person name="Miranda-Saavedra D."/>
            <person name="Chen N."/>
            <person name="Nash P."/>
            <person name="Ginger M.L."/>
            <person name="Horn M."/>
            <person name="Schaap P."/>
            <person name="Caler L."/>
            <person name="Loftus B."/>
        </authorList>
    </citation>
    <scope>NUCLEOTIDE SEQUENCE [LARGE SCALE GENOMIC DNA]</scope>
    <source>
        <strain evidence="11 12">Neff</strain>
    </source>
</reference>
<evidence type="ECO:0000256" key="7">
    <source>
        <dbReference type="ARBA" id="ARBA00023157"/>
    </source>
</evidence>
<dbReference type="PROSITE" id="PS50843">
    <property type="entry name" value="EXPANSIN_CBD"/>
    <property type="match status" value="1"/>
</dbReference>
<evidence type="ECO:0000256" key="3">
    <source>
        <dbReference type="ARBA" id="ARBA00005392"/>
    </source>
</evidence>
<dbReference type="InterPro" id="IPR051477">
    <property type="entry name" value="Expansin_CellWall"/>
</dbReference>
<dbReference type="Pfam" id="PF01357">
    <property type="entry name" value="Expansin_C"/>
    <property type="match status" value="1"/>
</dbReference>
<evidence type="ECO:0000256" key="2">
    <source>
        <dbReference type="ARBA" id="ARBA00004191"/>
    </source>
</evidence>
<dbReference type="NCBIfam" id="NF041144">
    <property type="entry name" value="expansin_EXLX1"/>
    <property type="match status" value="1"/>
</dbReference>
<dbReference type="InterPro" id="IPR007118">
    <property type="entry name" value="Expan_Lol_pI"/>
</dbReference>
<dbReference type="EMBL" id="KB008025">
    <property type="protein sequence ID" value="ELR15669.1"/>
    <property type="molecule type" value="Genomic_DNA"/>
</dbReference>
<dbReference type="InterPro" id="IPR007112">
    <property type="entry name" value="Expansin/allergen_DPBB_dom"/>
</dbReference>
<dbReference type="SUPFAM" id="SSF49590">
    <property type="entry name" value="PHL pollen allergen"/>
    <property type="match status" value="1"/>
</dbReference>
<dbReference type="PRINTS" id="PR01226">
    <property type="entry name" value="EXPANSIN"/>
</dbReference>
<comment type="similarity">
    <text evidence="3">Belongs to the expansin family. Expansin A subfamily.</text>
</comment>
<dbReference type="Pfam" id="PF03330">
    <property type="entry name" value="DPBB_1"/>
    <property type="match status" value="1"/>
</dbReference>
<feature type="signal peptide" evidence="8">
    <location>
        <begin position="1"/>
        <end position="21"/>
    </location>
</feature>
<keyword evidence="6" id="KW-0472">Membrane</keyword>
<evidence type="ECO:0000256" key="5">
    <source>
        <dbReference type="ARBA" id="ARBA00022729"/>
    </source>
</evidence>
<dbReference type="InterPro" id="IPR002963">
    <property type="entry name" value="Expansin"/>
</dbReference>